<dbReference type="GO" id="GO:0005739">
    <property type="term" value="C:mitochondrion"/>
    <property type="evidence" value="ECO:0007669"/>
    <property type="project" value="UniProtKB-SubCell"/>
</dbReference>
<evidence type="ECO:0000256" key="1">
    <source>
        <dbReference type="ARBA" id="ARBA00004173"/>
    </source>
</evidence>
<dbReference type="Proteomes" id="UP001558652">
    <property type="component" value="Unassembled WGS sequence"/>
</dbReference>
<evidence type="ECO:0000256" key="5">
    <source>
        <dbReference type="ARBA" id="ARBA00023274"/>
    </source>
</evidence>
<dbReference type="AlphaFoldDB" id="A0ABD0YK48"/>
<dbReference type="GO" id="GO:0005840">
    <property type="term" value="C:ribosome"/>
    <property type="evidence" value="ECO:0007669"/>
    <property type="project" value="UniProtKB-KW"/>
</dbReference>
<keyword evidence="10" id="KW-1185">Reference proteome</keyword>
<dbReference type="Gene3D" id="3.30.70.600">
    <property type="entry name" value="Ribosomal protein S10 domain"/>
    <property type="match status" value="1"/>
</dbReference>
<proteinExistence type="inferred from homology"/>
<evidence type="ECO:0000256" key="6">
    <source>
        <dbReference type="ARBA" id="ARBA00035261"/>
    </source>
</evidence>
<keyword evidence="3" id="KW-0689">Ribosomal protein</keyword>
<evidence type="ECO:0000256" key="3">
    <source>
        <dbReference type="ARBA" id="ARBA00022980"/>
    </source>
</evidence>
<comment type="caution">
    <text evidence="9">The sequence shown here is derived from an EMBL/GenBank/DDBJ whole genome shotgun (WGS) entry which is preliminary data.</text>
</comment>
<name>A0ABD0YK48_9HEMI</name>
<comment type="similarity">
    <text evidence="2">Belongs to the universal ribosomal protein uS10 family.</text>
</comment>
<dbReference type="InterPro" id="IPR036838">
    <property type="entry name" value="Ribosomal_uS10_dom_sf"/>
</dbReference>
<dbReference type="PANTHER" id="PTHR13334">
    <property type="entry name" value="MITOCHONDRIAL 28S RIBOSOMAL PROTEIN S10"/>
    <property type="match status" value="1"/>
</dbReference>
<dbReference type="GO" id="GO:1990904">
    <property type="term" value="C:ribonucleoprotein complex"/>
    <property type="evidence" value="ECO:0007669"/>
    <property type="project" value="UniProtKB-KW"/>
</dbReference>
<dbReference type="InterPro" id="IPR040055">
    <property type="entry name" value="Ribosomal_uS10m"/>
</dbReference>
<accession>A0ABD0YK48</accession>
<dbReference type="SMART" id="SM01403">
    <property type="entry name" value="Ribosomal_S10"/>
    <property type="match status" value="1"/>
</dbReference>
<dbReference type="InterPro" id="IPR027486">
    <property type="entry name" value="Ribosomal_uS10_dom"/>
</dbReference>
<protein>
    <recommendedName>
        <fullName evidence="6">Small ribosomal subunit protein uS10m</fullName>
    </recommendedName>
    <alternativeName>
        <fullName evidence="7">28S ribosomal protein S10, mitochondrial</fullName>
    </alternativeName>
</protein>
<dbReference type="PANTHER" id="PTHR13334:SF4">
    <property type="entry name" value="SMALL RIBOSOMAL SUBUNIT PROTEIN US10M"/>
    <property type="match status" value="1"/>
</dbReference>
<evidence type="ECO:0000256" key="2">
    <source>
        <dbReference type="ARBA" id="ARBA00007102"/>
    </source>
</evidence>
<sequence>MAANELSIEMGKCLIPRKAHHDRLTLLRSIHVNKKCRVQYETRTYFGYMQFYKLTGSTSDTFLEYIQRNLPEGVSMIVTKVCIIF</sequence>
<keyword evidence="4" id="KW-0496">Mitochondrion</keyword>
<reference evidence="9 10" key="1">
    <citation type="submission" date="2024-07" db="EMBL/GenBank/DDBJ databases">
        <title>Chromosome-level genome assembly of the water stick insect Ranatra chinensis (Heteroptera: Nepidae).</title>
        <authorList>
            <person name="Liu X."/>
        </authorList>
    </citation>
    <scope>NUCLEOTIDE SEQUENCE [LARGE SCALE GENOMIC DNA]</scope>
    <source>
        <strain evidence="9">Cailab_2021Rc</strain>
        <tissue evidence="9">Muscle</tissue>
    </source>
</reference>
<dbReference type="Pfam" id="PF00338">
    <property type="entry name" value="Ribosomal_S10"/>
    <property type="match status" value="1"/>
</dbReference>
<keyword evidence="5" id="KW-0687">Ribonucleoprotein</keyword>
<dbReference type="SUPFAM" id="SSF54999">
    <property type="entry name" value="Ribosomal protein S10"/>
    <property type="match status" value="1"/>
</dbReference>
<comment type="subcellular location">
    <subcellularLocation>
        <location evidence="1">Mitochondrion</location>
    </subcellularLocation>
</comment>
<evidence type="ECO:0000256" key="4">
    <source>
        <dbReference type="ARBA" id="ARBA00023128"/>
    </source>
</evidence>
<evidence type="ECO:0000259" key="8">
    <source>
        <dbReference type="SMART" id="SM01403"/>
    </source>
</evidence>
<feature type="domain" description="Small ribosomal subunit protein uS10" evidence="8">
    <location>
        <begin position="1"/>
        <end position="79"/>
    </location>
</feature>
<evidence type="ECO:0000313" key="10">
    <source>
        <dbReference type="Proteomes" id="UP001558652"/>
    </source>
</evidence>
<evidence type="ECO:0000313" key="9">
    <source>
        <dbReference type="EMBL" id="KAL1131651.1"/>
    </source>
</evidence>
<gene>
    <name evidence="9" type="ORF">AAG570_011264</name>
</gene>
<organism evidence="9 10">
    <name type="scientific">Ranatra chinensis</name>
    <dbReference type="NCBI Taxonomy" id="642074"/>
    <lineage>
        <taxon>Eukaryota</taxon>
        <taxon>Metazoa</taxon>
        <taxon>Ecdysozoa</taxon>
        <taxon>Arthropoda</taxon>
        <taxon>Hexapoda</taxon>
        <taxon>Insecta</taxon>
        <taxon>Pterygota</taxon>
        <taxon>Neoptera</taxon>
        <taxon>Paraneoptera</taxon>
        <taxon>Hemiptera</taxon>
        <taxon>Heteroptera</taxon>
        <taxon>Panheteroptera</taxon>
        <taxon>Nepomorpha</taxon>
        <taxon>Nepidae</taxon>
        <taxon>Ranatrinae</taxon>
        <taxon>Ranatra</taxon>
    </lineage>
</organism>
<dbReference type="EMBL" id="JBFDAA010000006">
    <property type="protein sequence ID" value="KAL1131651.1"/>
    <property type="molecule type" value="Genomic_DNA"/>
</dbReference>
<evidence type="ECO:0000256" key="7">
    <source>
        <dbReference type="ARBA" id="ARBA00035544"/>
    </source>
</evidence>